<name>A0AAV7N7G2_PLEWA</name>
<accession>A0AAV7N7G2</accession>
<keyword evidence="3" id="KW-1185">Reference proteome</keyword>
<gene>
    <name evidence="2" type="ORF">NDU88_006011</name>
</gene>
<comment type="caution">
    <text evidence="2">The sequence shown here is derived from an EMBL/GenBank/DDBJ whole genome shotgun (WGS) entry which is preliminary data.</text>
</comment>
<proteinExistence type="predicted"/>
<reference evidence="2" key="1">
    <citation type="journal article" date="2022" name="bioRxiv">
        <title>Sequencing and chromosome-scale assembly of the giantPleurodeles waltlgenome.</title>
        <authorList>
            <person name="Brown T."/>
            <person name="Elewa A."/>
            <person name="Iarovenko S."/>
            <person name="Subramanian E."/>
            <person name="Araus A.J."/>
            <person name="Petzold A."/>
            <person name="Susuki M."/>
            <person name="Suzuki K.-i.T."/>
            <person name="Hayashi T."/>
            <person name="Toyoda A."/>
            <person name="Oliveira C."/>
            <person name="Osipova E."/>
            <person name="Leigh N.D."/>
            <person name="Simon A."/>
            <person name="Yun M.H."/>
        </authorList>
    </citation>
    <scope>NUCLEOTIDE SEQUENCE</scope>
    <source>
        <strain evidence="2">20211129_DDA</strain>
        <tissue evidence="2">Liver</tissue>
    </source>
</reference>
<protein>
    <submittedName>
        <fullName evidence="2">Uncharacterized protein</fullName>
    </submittedName>
</protein>
<dbReference type="EMBL" id="JANPWB010000013">
    <property type="protein sequence ID" value="KAJ1108635.1"/>
    <property type="molecule type" value="Genomic_DNA"/>
</dbReference>
<evidence type="ECO:0000256" key="1">
    <source>
        <dbReference type="SAM" id="MobiDB-lite"/>
    </source>
</evidence>
<dbReference type="Proteomes" id="UP001066276">
    <property type="component" value="Chromosome 9"/>
</dbReference>
<dbReference type="AlphaFoldDB" id="A0AAV7N7G2"/>
<organism evidence="2 3">
    <name type="scientific">Pleurodeles waltl</name>
    <name type="common">Iberian ribbed newt</name>
    <dbReference type="NCBI Taxonomy" id="8319"/>
    <lineage>
        <taxon>Eukaryota</taxon>
        <taxon>Metazoa</taxon>
        <taxon>Chordata</taxon>
        <taxon>Craniata</taxon>
        <taxon>Vertebrata</taxon>
        <taxon>Euteleostomi</taxon>
        <taxon>Amphibia</taxon>
        <taxon>Batrachia</taxon>
        <taxon>Caudata</taxon>
        <taxon>Salamandroidea</taxon>
        <taxon>Salamandridae</taxon>
        <taxon>Pleurodelinae</taxon>
        <taxon>Pleurodeles</taxon>
    </lineage>
</organism>
<sequence>MAETHSADRRNPSGAGWNAQKRRGAAAASLRTSDASEALLADRAWGSRTEEMRQCGALERTAVGVARRRRVQ</sequence>
<evidence type="ECO:0000313" key="3">
    <source>
        <dbReference type="Proteomes" id="UP001066276"/>
    </source>
</evidence>
<feature type="region of interest" description="Disordered" evidence="1">
    <location>
        <begin position="1"/>
        <end position="33"/>
    </location>
</feature>
<evidence type="ECO:0000313" key="2">
    <source>
        <dbReference type="EMBL" id="KAJ1108635.1"/>
    </source>
</evidence>
<feature type="compositionally biased region" description="Basic and acidic residues" evidence="1">
    <location>
        <begin position="1"/>
        <end position="11"/>
    </location>
</feature>